<dbReference type="Proteomes" id="UP000315753">
    <property type="component" value="Unassembled WGS sequence"/>
</dbReference>
<gene>
    <name evidence="2" type="ORF">FKZ59_03145</name>
</gene>
<organism evidence="2 3">
    <name type="scientific">Ureibacillus terrenus</name>
    <dbReference type="NCBI Taxonomy" id="118246"/>
    <lineage>
        <taxon>Bacteria</taxon>
        <taxon>Bacillati</taxon>
        <taxon>Bacillota</taxon>
        <taxon>Bacilli</taxon>
        <taxon>Bacillales</taxon>
        <taxon>Caryophanaceae</taxon>
        <taxon>Ureibacillus</taxon>
    </lineage>
</organism>
<dbReference type="CDD" id="cd06260">
    <property type="entry name" value="DUF820-like"/>
    <property type="match status" value="1"/>
</dbReference>
<dbReference type="Pfam" id="PF05685">
    <property type="entry name" value="Uma2"/>
    <property type="match status" value="1"/>
</dbReference>
<dbReference type="AlphaFoldDB" id="A0A540V4Q3"/>
<evidence type="ECO:0000259" key="1">
    <source>
        <dbReference type="Pfam" id="PF05685"/>
    </source>
</evidence>
<dbReference type="OrthoDB" id="9808428at2"/>
<dbReference type="GO" id="GO:0004519">
    <property type="term" value="F:endonuclease activity"/>
    <property type="evidence" value="ECO:0007669"/>
    <property type="project" value="UniProtKB-KW"/>
</dbReference>
<dbReference type="InterPro" id="IPR008538">
    <property type="entry name" value="Uma2"/>
</dbReference>
<protein>
    <submittedName>
        <fullName evidence="2">Uma2 family endonuclease</fullName>
    </submittedName>
</protein>
<keyword evidence="2" id="KW-0378">Hydrolase</keyword>
<dbReference type="PANTHER" id="PTHR36558:SF1">
    <property type="entry name" value="RESTRICTION ENDONUCLEASE DOMAIN-CONTAINING PROTEIN-RELATED"/>
    <property type="match status" value="1"/>
</dbReference>
<name>A0A540V4Q3_9BACL</name>
<comment type="caution">
    <text evidence="2">The sequence shown here is derived from an EMBL/GenBank/DDBJ whole genome shotgun (WGS) entry which is preliminary data.</text>
</comment>
<keyword evidence="2" id="KW-0255">Endonuclease</keyword>
<dbReference type="Gene3D" id="3.90.1570.10">
    <property type="entry name" value="tt1808, chain A"/>
    <property type="match status" value="1"/>
</dbReference>
<reference evidence="2 3" key="1">
    <citation type="submission" date="2019-06" db="EMBL/GenBank/DDBJ databases">
        <title>Genome sequence of Ureibacillus terrenus.</title>
        <authorList>
            <person name="Maclea K.S."/>
            <person name="Simoes M."/>
        </authorList>
    </citation>
    <scope>NUCLEOTIDE SEQUENCE [LARGE SCALE GENOMIC DNA]</scope>
    <source>
        <strain evidence="2 3">ATCC BAA-384</strain>
    </source>
</reference>
<dbReference type="SUPFAM" id="SSF52980">
    <property type="entry name" value="Restriction endonuclease-like"/>
    <property type="match status" value="1"/>
</dbReference>
<keyword evidence="3" id="KW-1185">Reference proteome</keyword>
<sequence>MTTPEPHKRYRYQDYEQWEGRWELIHGVPYDMSPAPSTKHQAIVTELLFSLRSYFGKGECRVFAAPFDIRLSESDDYDNPDTVVQPDLSVICNPEQLDSKGGKGAPRLIVEVLSPATALKDRNQKYKLYEKHGVKEYWIVDSIHETIEVYGLVDHHYVNRAVFGKEDTLTSFVFPEFHLELKTVFQ</sequence>
<feature type="domain" description="Putative restriction endonuclease" evidence="1">
    <location>
        <begin position="13"/>
        <end position="180"/>
    </location>
</feature>
<accession>A0A540V4Q3</accession>
<evidence type="ECO:0000313" key="3">
    <source>
        <dbReference type="Proteomes" id="UP000315753"/>
    </source>
</evidence>
<dbReference type="InterPro" id="IPR011335">
    <property type="entry name" value="Restrct_endonuc-II-like"/>
</dbReference>
<dbReference type="InterPro" id="IPR012296">
    <property type="entry name" value="Nuclease_put_TT1808"/>
</dbReference>
<dbReference type="EMBL" id="VIGD01000003">
    <property type="protein sequence ID" value="TQE91731.1"/>
    <property type="molecule type" value="Genomic_DNA"/>
</dbReference>
<dbReference type="RefSeq" id="WP_141601290.1">
    <property type="nucleotide sequence ID" value="NZ_JARMSB010000014.1"/>
</dbReference>
<proteinExistence type="predicted"/>
<dbReference type="PANTHER" id="PTHR36558">
    <property type="entry name" value="GLR1098 PROTEIN"/>
    <property type="match status" value="1"/>
</dbReference>
<evidence type="ECO:0000313" key="2">
    <source>
        <dbReference type="EMBL" id="TQE91731.1"/>
    </source>
</evidence>
<keyword evidence="2" id="KW-0540">Nuclease</keyword>